<dbReference type="GO" id="GO:0005791">
    <property type="term" value="C:rough endoplasmic reticulum"/>
    <property type="evidence" value="ECO:0007669"/>
    <property type="project" value="TreeGrafter"/>
</dbReference>
<evidence type="ECO:0000313" key="2">
    <source>
        <dbReference type="EMBL" id="TNN36789.1"/>
    </source>
</evidence>
<reference evidence="2 3" key="1">
    <citation type="submission" date="2019-03" db="EMBL/GenBank/DDBJ databases">
        <title>First draft genome of Liparis tanakae, snailfish: a comprehensive survey of snailfish specific genes.</title>
        <authorList>
            <person name="Kim W."/>
            <person name="Song I."/>
            <person name="Jeong J.-H."/>
            <person name="Kim D."/>
            <person name="Kim S."/>
            <person name="Ryu S."/>
            <person name="Song J.Y."/>
            <person name="Lee S.K."/>
        </authorList>
    </citation>
    <scope>NUCLEOTIDE SEQUENCE [LARGE SCALE GENOMIC DNA]</scope>
    <source>
        <tissue evidence="2">Muscle</tissue>
    </source>
</reference>
<dbReference type="EMBL" id="SRLO01001572">
    <property type="protein sequence ID" value="TNN36789.1"/>
    <property type="molecule type" value="Genomic_DNA"/>
</dbReference>
<accession>A0A4Z2F6J4</accession>
<keyword evidence="3" id="KW-1185">Reference proteome</keyword>
<dbReference type="Proteomes" id="UP000314294">
    <property type="component" value="Unassembled WGS sequence"/>
</dbReference>
<feature type="transmembrane region" description="Helical" evidence="1">
    <location>
        <begin position="31"/>
        <end position="57"/>
    </location>
</feature>
<keyword evidence="2" id="KW-0012">Acyltransferase</keyword>
<keyword evidence="2" id="KW-0808">Transferase</keyword>
<comment type="caution">
    <text evidence="2">The sequence shown here is derived from an EMBL/GenBank/DDBJ whole genome shotgun (WGS) entry which is preliminary data.</text>
</comment>
<dbReference type="InterPro" id="IPR042288">
    <property type="entry name" value="LRAT"/>
</dbReference>
<organism evidence="2 3">
    <name type="scientific">Liparis tanakae</name>
    <name type="common">Tanaka's snailfish</name>
    <dbReference type="NCBI Taxonomy" id="230148"/>
    <lineage>
        <taxon>Eukaryota</taxon>
        <taxon>Metazoa</taxon>
        <taxon>Chordata</taxon>
        <taxon>Craniata</taxon>
        <taxon>Vertebrata</taxon>
        <taxon>Euteleostomi</taxon>
        <taxon>Actinopterygii</taxon>
        <taxon>Neopterygii</taxon>
        <taxon>Teleostei</taxon>
        <taxon>Neoteleostei</taxon>
        <taxon>Acanthomorphata</taxon>
        <taxon>Eupercaria</taxon>
        <taxon>Perciformes</taxon>
        <taxon>Cottioidei</taxon>
        <taxon>Cottales</taxon>
        <taxon>Liparidae</taxon>
        <taxon>Liparis</taxon>
    </lineage>
</organism>
<keyword evidence="1" id="KW-0472">Membrane</keyword>
<evidence type="ECO:0000256" key="1">
    <source>
        <dbReference type="SAM" id="Phobius"/>
    </source>
</evidence>
<name>A0A4Z2F6J4_9TELE</name>
<protein>
    <submittedName>
        <fullName evidence="2">Lecithin retinol acyltransferase</fullName>
    </submittedName>
</protein>
<keyword evidence="1" id="KW-1133">Transmembrane helix</keyword>
<dbReference type="GO" id="GO:0006776">
    <property type="term" value="P:vitamin A metabolic process"/>
    <property type="evidence" value="ECO:0007669"/>
    <property type="project" value="TreeGrafter"/>
</dbReference>
<evidence type="ECO:0000313" key="3">
    <source>
        <dbReference type="Proteomes" id="UP000314294"/>
    </source>
</evidence>
<dbReference type="AlphaFoldDB" id="A0A4Z2F6J4"/>
<gene>
    <name evidence="2" type="primary">LRAT_2</name>
    <name evidence="2" type="ORF">EYF80_053051</name>
</gene>
<dbReference type="GO" id="GO:0042572">
    <property type="term" value="P:retinol metabolic process"/>
    <property type="evidence" value="ECO:0007669"/>
    <property type="project" value="InterPro"/>
</dbReference>
<dbReference type="GO" id="GO:0047173">
    <property type="term" value="F:phosphatidylcholine-retinol O-acyltransferase activity"/>
    <property type="evidence" value="ECO:0007669"/>
    <property type="project" value="InterPro"/>
</dbReference>
<sequence>MLKGKEGCDSSLFVFQFCEWLKSLIRDQRSVALAALLGLAAMACLGVSAGTALPGVLLPFTLWMAS</sequence>
<proteinExistence type="predicted"/>
<dbReference type="PANTHER" id="PTHR46678">
    <property type="entry name" value="LECITHIN RETINOL ACYLTRANSFERASE"/>
    <property type="match status" value="1"/>
</dbReference>
<dbReference type="OrthoDB" id="10513867at2759"/>
<keyword evidence="1" id="KW-0812">Transmembrane</keyword>
<dbReference type="PANTHER" id="PTHR46678:SF1">
    <property type="entry name" value="LECITHIN RETINOL ACYLTRANSFERASE"/>
    <property type="match status" value="1"/>
</dbReference>